<protein>
    <submittedName>
        <fullName evidence="1">Uncharacterized protein</fullName>
    </submittedName>
</protein>
<accession>A0ABR1R354</accession>
<organism evidence="1 2">
    <name type="scientific">Apiospora marii</name>
    <dbReference type="NCBI Taxonomy" id="335849"/>
    <lineage>
        <taxon>Eukaryota</taxon>
        <taxon>Fungi</taxon>
        <taxon>Dikarya</taxon>
        <taxon>Ascomycota</taxon>
        <taxon>Pezizomycotina</taxon>
        <taxon>Sordariomycetes</taxon>
        <taxon>Xylariomycetidae</taxon>
        <taxon>Amphisphaeriales</taxon>
        <taxon>Apiosporaceae</taxon>
        <taxon>Apiospora</taxon>
    </lineage>
</organism>
<gene>
    <name evidence="1" type="ORF">PG991_015712</name>
</gene>
<comment type="caution">
    <text evidence="1">The sequence shown here is derived from an EMBL/GenBank/DDBJ whole genome shotgun (WGS) entry which is preliminary data.</text>
</comment>
<sequence>MAAANSESNGMFNSPLKWKRTRAKSARDSCGADDDVVGCERVDVGGATQVPWGKALGNSVDEIDLGWRLSGRGEYNVKRLEG</sequence>
<evidence type="ECO:0000313" key="2">
    <source>
        <dbReference type="Proteomes" id="UP001396898"/>
    </source>
</evidence>
<reference evidence="1 2" key="1">
    <citation type="submission" date="2023-01" db="EMBL/GenBank/DDBJ databases">
        <title>Analysis of 21 Apiospora genomes using comparative genomics revels a genus with tremendous synthesis potential of carbohydrate active enzymes and secondary metabolites.</title>
        <authorList>
            <person name="Sorensen T."/>
        </authorList>
    </citation>
    <scope>NUCLEOTIDE SEQUENCE [LARGE SCALE GENOMIC DNA]</scope>
    <source>
        <strain evidence="1 2">CBS 20057</strain>
    </source>
</reference>
<dbReference type="Proteomes" id="UP001396898">
    <property type="component" value="Unassembled WGS sequence"/>
</dbReference>
<proteinExistence type="predicted"/>
<name>A0ABR1R354_9PEZI</name>
<keyword evidence="2" id="KW-1185">Reference proteome</keyword>
<dbReference type="EMBL" id="JAQQWI010000022">
    <property type="protein sequence ID" value="KAK7996245.1"/>
    <property type="molecule type" value="Genomic_DNA"/>
</dbReference>
<evidence type="ECO:0000313" key="1">
    <source>
        <dbReference type="EMBL" id="KAK7996245.1"/>
    </source>
</evidence>